<dbReference type="AlphaFoldDB" id="A0A1C2DSB8"/>
<evidence type="ECO:0000313" key="2">
    <source>
        <dbReference type="EMBL" id="OCX17563.1"/>
    </source>
</evidence>
<keyword evidence="3" id="KW-1185">Reference proteome</keyword>
<evidence type="ECO:0000256" key="1">
    <source>
        <dbReference type="SAM" id="Phobius"/>
    </source>
</evidence>
<proteinExistence type="predicted"/>
<dbReference type="Proteomes" id="UP000094412">
    <property type="component" value="Unassembled WGS sequence"/>
</dbReference>
<evidence type="ECO:0008006" key="4">
    <source>
        <dbReference type="Google" id="ProtNLM"/>
    </source>
</evidence>
<dbReference type="OrthoDB" id="2059848at2"/>
<evidence type="ECO:0000313" key="3">
    <source>
        <dbReference type="Proteomes" id="UP000094412"/>
    </source>
</evidence>
<keyword evidence="1" id="KW-0812">Transmembrane</keyword>
<keyword evidence="1" id="KW-0472">Membrane</keyword>
<dbReference type="STRING" id="1566387.QV13_12450"/>
<dbReference type="RefSeq" id="WP_024925160.1">
    <property type="nucleotide sequence ID" value="NZ_MDEO01000032.1"/>
</dbReference>
<comment type="caution">
    <text evidence="2">The sequence shown here is derived from an EMBL/GenBank/DDBJ whole genome shotgun (WGS) entry which is preliminary data.</text>
</comment>
<keyword evidence="1" id="KW-1133">Transmembrane helix</keyword>
<accession>A0A1C2DSB8</accession>
<protein>
    <recommendedName>
        <fullName evidence="4">Head decoration protein</fullName>
    </recommendedName>
</protein>
<gene>
    <name evidence="2" type="ORF">QV13_12450</name>
</gene>
<reference evidence="2 3" key="1">
    <citation type="submission" date="2016-08" db="EMBL/GenBank/DDBJ databases">
        <title>Whole genome sequence of Mesorhizobium sp. strain UASWS1009 isolated from industrial sewage.</title>
        <authorList>
            <person name="Crovadore J."/>
            <person name="Calmin G."/>
            <person name="Chablais R."/>
            <person name="Cochard B."/>
            <person name="Lefort F."/>
        </authorList>
    </citation>
    <scope>NUCLEOTIDE SEQUENCE [LARGE SCALE GENOMIC DNA]</scope>
    <source>
        <strain evidence="2 3">UASWS1009</strain>
    </source>
</reference>
<feature type="transmembrane region" description="Helical" evidence="1">
    <location>
        <begin position="20"/>
        <end position="38"/>
    </location>
</feature>
<organism evidence="2 3">
    <name type="scientific">Mesorhizobium hungaricum</name>
    <dbReference type="NCBI Taxonomy" id="1566387"/>
    <lineage>
        <taxon>Bacteria</taxon>
        <taxon>Pseudomonadati</taxon>
        <taxon>Pseudomonadota</taxon>
        <taxon>Alphaproteobacteria</taxon>
        <taxon>Hyphomicrobiales</taxon>
        <taxon>Phyllobacteriaceae</taxon>
        <taxon>Mesorhizobium</taxon>
    </lineage>
</organism>
<sequence>MTALTADRNTPRMIGDDRSGPMAAGVTIFAGAIVMRAVTGHLTKGQTALGLIGVGRAEEQKVNAGAAGAVDVKYRPGIYRFANSAVADLISAADIGGPAYAVDDQTVAKTSATNTRSIAGFVDGVDELGVWVRFDEALAKAYLT</sequence>
<dbReference type="EMBL" id="MDEO01000032">
    <property type="protein sequence ID" value="OCX17563.1"/>
    <property type="molecule type" value="Genomic_DNA"/>
</dbReference>
<name>A0A1C2DSB8_9HYPH</name>